<feature type="transmembrane region" description="Helical" evidence="6">
    <location>
        <begin position="225"/>
        <end position="248"/>
    </location>
</feature>
<feature type="transmembrane region" description="Helical" evidence="6">
    <location>
        <begin position="157"/>
        <end position="178"/>
    </location>
</feature>
<keyword evidence="8" id="KW-1185">Reference proteome</keyword>
<feature type="compositionally biased region" description="Basic and acidic residues" evidence="5">
    <location>
        <begin position="643"/>
        <end position="656"/>
    </location>
</feature>
<feature type="transmembrane region" description="Helical" evidence="6">
    <location>
        <begin position="1221"/>
        <end position="1244"/>
    </location>
</feature>
<feature type="compositionally biased region" description="Polar residues" evidence="5">
    <location>
        <begin position="596"/>
        <end position="609"/>
    </location>
</feature>
<feature type="compositionally biased region" description="Basic and acidic residues" evidence="5">
    <location>
        <begin position="1279"/>
        <end position="1288"/>
    </location>
</feature>
<evidence type="ECO:0000313" key="7">
    <source>
        <dbReference type="EMBL" id="TEB26003.1"/>
    </source>
</evidence>
<dbReference type="SUPFAM" id="SSF103473">
    <property type="entry name" value="MFS general substrate transporter"/>
    <property type="match status" value="2"/>
</dbReference>
<feature type="region of interest" description="Disordered" evidence="5">
    <location>
        <begin position="637"/>
        <end position="656"/>
    </location>
</feature>
<feature type="transmembrane region" description="Helical" evidence="6">
    <location>
        <begin position="1045"/>
        <end position="1068"/>
    </location>
</feature>
<sequence>MDDAVRLESLDSDADGTMQQPGETQALLHEGRDETETQWGMERSEESWWRKQSPWWALVAGPLLTATIGLVMAPKIEVYTALACMKHKPELFEYLVGSATELMASNAPLPQICSTDPEIRTIVAKLSAVDTTMLGVLSCLTTGWWASLSDRRGRKTLFFVSAFGMICANIIYILVNSYWRSLPYGYWCILLGPLFEGSFGGMPASLVAFVSYCGDTTPERRRSRILSINFGLYWAGVSCGPLIASLAMRLTNNIISVFYTAIIMQIAFLLYTRLIMLEPLTEQQKRQAKENLEKHREEERLEFPNRSLLGKLFSPFLPIVRPLTALKPVKKAVSGSLVKQRKDWNLFLAALSLGCLYVIAADVPFKFQYASGTFGWGAKENGFFLSAASLSRGVYLTMVLPVIIKLFKPPTREVEIRVESDTEPSGYKTITEKLESPTFDLRLARISIFIEGSVHVVMLLFPSPAALYLLGVVGTCGAAFPPSVQSVILSLYIEQGGQEIGKIFGALGVIQTLCGAIISPVLYGFIYVATVTVFPMSIFVTSFTAIMLSFSIICLVRMPTHDELIAKRPTTPGVCDLRLDLPNLRGKMSGLPPRRASQSPGFHSRPSYQSRESVSALGAPDGAIGEEATELLEEFAGTHQHHHDGESEGGAHSESEVSKIEGWKKLPWWKRPSPWWLIAAVPFSAVARTSALAPQVELFIQLACRVHKPDIFNSSFSMNGTSPVLNLVLPPAAVVGTPPTMVAQGAFSDASSQHPSASAHVKRAVAPGKNPKSPCAADPTVQAAVARLSAVTQTTMGVLSLLTTGWWGAFSDRHGRTTILAVSLFGLLITDFTIILVYYFSEYLPGNYWFLMLGAVLEGSLGGFSTAVAANHAYIAETSTDATRARFLSTSLGLMFAGMAFGPTIGSLLIRATETIISVFYLTTFVHLVYAGLIFIVIPEPLSKGRMKESQRRYAEELRESEEATQNGPVSWKGRAKRLFKFLSPLGIFLPSFVDNTKNPLKRKERDWTLALLAVAYGFTISIIASTPFVFQFATMTFGWSTETLGYWLSLVGGGRAVVLAIIIPLIIKLFKPKPMIIEIPSSSSRTSHPASAEEEPLLSEEASSVDGGDSPERAPPIRKEVHSPRFELSIARISLVIDIVAYGTVVIFASQETFVLFGLLGAFGIGFSPAMQTLALAMYARRGGTETGRLFGALSVVQALSGQILGPAMYGFVYIRTVVIFPRAIFLAGLGCVLVSLILMSFVRLPQDSELKKEIMGAYRRGDVEEDGVSDDEIALGDSREPEVART</sequence>
<reference evidence="7 8" key="1">
    <citation type="journal article" date="2019" name="Nat. Ecol. Evol.">
        <title>Megaphylogeny resolves global patterns of mushroom evolution.</title>
        <authorList>
            <person name="Varga T."/>
            <person name="Krizsan K."/>
            <person name="Foldi C."/>
            <person name="Dima B."/>
            <person name="Sanchez-Garcia M."/>
            <person name="Sanchez-Ramirez S."/>
            <person name="Szollosi G.J."/>
            <person name="Szarkandi J.G."/>
            <person name="Papp V."/>
            <person name="Albert L."/>
            <person name="Andreopoulos W."/>
            <person name="Angelini C."/>
            <person name="Antonin V."/>
            <person name="Barry K.W."/>
            <person name="Bougher N.L."/>
            <person name="Buchanan P."/>
            <person name="Buyck B."/>
            <person name="Bense V."/>
            <person name="Catcheside P."/>
            <person name="Chovatia M."/>
            <person name="Cooper J."/>
            <person name="Damon W."/>
            <person name="Desjardin D."/>
            <person name="Finy P."/>
            <person name="Geml J."/>
            <person name="Haridas S."/>
            <person name="Hughes K."/>
            <person name="Justo A."/>
            <person name="Karasinski D."/>
            <person name="Kautmanova I."/>
            <person name="Kiss B."/>
            <person name="Kocsube S."/>
            <person name="Kotiranta H."/>
            <person name="LaButti K.M."/>
            <person name="Lechner B.E."/>
            <person name="Liimatainen K."/>
            <person name="Lipzen A."/>
            <person name="Lukacs Z."/>
            <person name="Mihaltcheva S."/>
            <person name="Morgado L.N."/>
            <person name="Niskanen T."/>
            <person name="Noordeloos M.E."/>
            <person name="Ohm R.A."/>
            <person name="Ortiz-Santana B."/>
            <person name="Ovrebo C."/>
            <person name="Racz N."/>
            <person name="Riley R."/>
            <person name="Savchenko A."/>
            <person name="Shiryaev A."/>
            <person name="Soop K."/>
            <person name="Spirin V."/>
            <person name="Szebenyi C."/>
            <person name="Tomsovsky M."/>
            <person name="Tulloss R.E."/>
            <person name="Uehling J."/>
            <person name="Grigoriev I.V."/>
            <person name="Vagvolgyi C."/>
            <person name="Papp T."/>
            <person name="Martin F.M."/>
            <person name="Miettinen O."/>
            <person name="Hibbett D.S."/>
            <person name="Nagy L.G."/>
        </authorList>
    </citation>
    <scope>NUCLEOTIDE SEQUENCE [LARGE SCALE GENOMIC DNA]</scope>
    <source>
        <strain evidence="7 8">FP101781</strain>
    </source>
</reference>
<protein>
    <submittedName>
        <fullName evidence="7">MFS general substrate transporter</fullName>
    </submittedName>
</protein>
<dbReference type="GO" id="GO:0022857">
    <property type="term" value="F:transmembrane transporter activity"/>
    <property type="evidence" value="ECO:0007669"/>
    <property type="project" value="InterPro"/>
</dbReference>
<feature type="transmembrane region" description="Helical" evidence="6">
    <location>
        <begin position="1192"/>
        <end position="1215"/>
    </location>
</feature>
<feature type="transmembrane region" description="Helical" evidence="6">
    <location>
        <begin position="55"/>
        <end position="73"/>
    </location>
</feature>
<feature type="transmembrane region" description="Helical" evidence="6">
    <location>
        <begin position="254"/>
        <end position="276"/>
    </location>
</feature>
<feature type="transmembrane region" description="Helical" evidence="6">
    <location>
        <begin position="1156"/>
        <end position="1180"/>
    </location>
</feature>
<evidence type="ECO:0000256" key="6">
    <source>
        <dbReference type="SAM" id="Phobius"/>
    </source>
</evidence>
<feature type="region of interest" description="Disordered" evidence="5">
    <location>
        <begin position="589"/>
        <end position="609"/>
    </location>
</feature>
<evidence type="ECO:0000256" key="4">
    <source>
        <dbReference type="ARBA" id="ARBA00023136"/>
    </source>
</evidence>
<feature type="region of interest" description="Disordered" evidence="5">
    <location>
        <begin position="1"/>
        <end position="22"/>
    </location>
</feature>
<feature type="compositionally biased region" description="Low complexity" evidence="5">
    <location>
        <begin position="1082"/>
        <end position="1091"/>
    </location>
</feature>
<dbReference type="InterPro" id="IPR011701">
    <property type="entry name" value="MFS"/>
</dbReference>
<evidence type="ECO:0000256" key="5">
    <source>
        <dbReference type="SAM" id="MobiDB-lite"/>
    </source>
</evidence>
<dbReference type="Pfam" id="PF07690">
    <property type="entry name" value="MFS_1"/>
    <property type="match status" value="2"/>
</dbReference>
<feature type="transmembrane region" description="Helical" evidence="6">
    <location>
        <begin position="538"/>
        <end position="558"/>
    </location>
</feature>
<dbReference type="OrthoDB" id="3026777at2759"/>
<dbReference type="InterPro" id="IPR036259">
    <property type="entry name" value="MFS_trans_sf"/>
</dbReference>
<feature type="transmembrane region" description="Helical" evidence="6">
    <location>
        <begin position="1008"/>
        <end position="1033"/>
    </location>
</feature>
<feature type="region of interest" description="Disordered" evidence="5">
    <location>
        <begin position="1082"/>
        <end position="1118"/>
    </location>
</feature>
<feature type="transmembrane region" description="Helical" evidence="6">
    <location>
        <begin position="184"/>
        <end position="213"/>
    </location>
</feature>
<accession>A0A4Y7SVV6</accession>
<dbReference type="PANTHER" id="PTHR23507:SF1">
    <property type="entry name" value="FI18259P1-RELATED"/>
    <property type="match status" value="1"/>
</dbReference>
<dbReference type="PANTHER" id="PTHR23507">
    <property type="entry name" value="ZGC:174356"/>
    <property type="match status" value="1"/>
</dbReference>
<keyword evidence="3 6" id="KW-1133">Transmembrane helix</keyword>
<feature type="region of interest" description="Disordered" evidence="5">
    <location>
        <begin position="1265"/>
        <end position="1288"/>
    </location>
</feature>
<evidence type="ECO:0000256" key="3">
    <source>
        <dbReference type="ARBA" id="ARBA00022989"/>
    </source>
</evidence>
<feature type="transmembrane region" description="Helical" evidence="6">
    <location>
        <begin position="1129"/>
        <end position="1150"/>
    </location>
</feature>
<feature type="transmembrane region" description="Helical" evidence="6">
    <location>
        <begin position="916"/>
        <end position="938"/>
    </location>
</feature>
<feature type="transmembrane region" description="Helical" evidence="6">
    <location>
        <begin position="504"/>
        <end position="526"/>
    </location>
</feature>
<feature type="transmembrane region" description="Helical" evidence="6">
    <location>
        <begin position="344"/>
        <end position="363"/>
    </location>
</feature>
<organism evidence="7 8">
    <name type="scientific">Coprinellus micaceus</name>
    <name type="common">Glistening ink-cap mushroom</name>
    <name type="synonym">Coprinus micaceus</name>
    <dbReference type="NCBI Taxonomy" id="71717"/>
    <lineage>
        <taxon>Eukaryota</taxon>
        <taxon>Fungi</taxon>
        <taxon>Dikarya</taxon>
        <taxon>Basidiomycota</taxon>
        <taxon>Agaricomycotina</taxon>
        <taxon>Agaricomycetes</taxon>
        <taxon>Agaricomycetidae</taxon>
        <taxon>Agaricales</taxon>
        <taxon>Agaricineae</taxon>
        <taxon>Psathyrellaceae</taxon>
        <taxon>Coprinellus</taxon>
    </lineage>
</organism>
<evidence type="ECO:0000256" key="2">
    <source>
        <dbReference type="ARBA" id="ARBA00022692"/>
    </source>
</evidence>
<dbReference type="GO" id="GO:0016020">
    <property type="term" value="C:membrane"/>
    <property type="evidence" value="ECO:0007669"/>
    <property type="project" value="UniProtKB-SubCell"/>
</dbReference>
<proteinExistence type="predicted"/>
<feature type="transmembrane region" description="Helical" evidence="6">
    <location>
        <begin position="467"/>
        <end position="492"/>
    </location>
</feature>
<feature type="transmembrane region" description="Helical" evidence="6">
    <location>
        <begin position="819"/>
        <end position="841"/>
    </location>
</feature>
<dbReference type="Proteomes" id="UP000298030">
    <property type="component" value="Unassembled WGS sequence"/>
</dbReference>
<evidence type="ECO:0000256" key="1">
    <source>
        <dbReference type="ARBA" id="ARBA00004141"/>
    </source>
</evidence>
<comment type="subcellular location">
    <subcellularLocation>
        <location evidence="1">Membrane</location>
        <topology evidence="1">Multi-pass membrane protein</topology>
    </subcellularLocation>
</comment>
<keyword evidence="2 6" id="KW-0812">Transmembrane</keyword>
<feature type="transmembrane region" description="Helical" evidence="6">
    <location>
        <begin position="847"/>
        <end position="875"/>
    </location>
</feature>
<feature type="transmembrane region" description="Helical" evidence="6">
    <location>
        <begin position="383"/>
        <end position="407"/>
    </location>
</feature>
<gene>
    <name evidence="7" type="ORF">FA13DRAFT_1713634</name>
</gene>
<keyword evidence="4 6" id="KW-0472">Membrane</keyword>
<feature type="compositionally biased region" description="Acidic residues" evidence="5">
    <location>
        <begin position="1265"/>
        <end position="1276"/>
    </location>
</feature>
<dbReference type="EMBL" id="QPFP01000052">
    <property type="protein sequence ID" value="TEB26003.1"/>
    <property type="molecule type" value="Genomic_DNA"/>
</dbReference>
<feature type="transmembrane region" description="Helical" evidence="6">
    <location>
        <begin position="887"/>
        <end position="910"/>
    </location>
</feature>
<comment type="caution">
    <text evidence="7">The sequence shown here is derived from an EMBL/GenBank/DDBJ whole genome shotgun (WGS) entry which is preliminary data.</text>
</comment>
<name>A0A4Y7SVV6_COPMI</name>
<evidence type="ECO:0000313" key="8">
    <source>
        <dbReference type="Proteomes" id="UP000298030"/>
    </source>
</evidence>
<dbReference type="Gene3D" id="1.20.1250.20">
    <property type="entry name" value="MFS general substrate transporter like domains"/>
    <property type="match status" value="2"/>
</dbReference>